<evidence type="ECO:0000313" key="2">
    <source>
        <dbReference type="Proteomes" id="UP001211866"/>
    </source>
</evidence>
<gene>
    <name evidence="1" type="ORF">M2J83_12295</name>
</gene>
<sequence length="80" mass="9119">MAHYQARKYVKRPILDQCARFLEPCGDLPRFIFIQWSAETIKMGVFPFSPSLQSGDLLPVYDYFCDAGQPDVAFECGAHD</sequence>
<keyword evidence="2" id="KW-1185">Reference proteome</keyword>
<name>A0ABY7MXM8_ALCFA</name>
<proteinExistence type="predicted"/>
<dbReference type="EMBL" id="CP096916">
    <property type="protein sequence ID" value="WBM36597.1"/>
    <property type="molecule type" value="Genomic_DNA"/>
</dbReference>
<dbReference type="Proteomes" id="UP001211866">
    <property type="component" value="Chromosome"/>
</dbReference>
<reference evidence="1 2" key="1">
    <citation type="submission" date="2022-05" db="EMBL/GenBank/DDBJ databases">
        <title>Complete sequence of strain NY11312.</title>
        <authorList>
            <person name="Zhou D."/>
        </authorList>
    </citation>
    <scope>NUCLEOTIDE SEQUENCE [LARGE SCALE GENOMIC DNA]</scope>
    <source>
        <strain evidence="1 2">NY11312</strain>
    </source>
</reference>
<dbReference type="RefSeq" id="WP_143244029.1">
    <property type="nucleotide sequence ID" value="NZ_CP096916.1"/>
</dbReference>
<organism evidence="1 2">
    <name type="scientific">Alcaligenes faecalis</name>
    <dbReference type="NCBI Taxonomy" id="511"/>
    <lineage>
        <taxon>Bacteria</taxon>
        <taxon>Pseudomonadati</taxon>
        <taxon>Pseudomonadota</taxon>
        <taxon>Betaproteobacteria</taxon>
        <taxon>Burkholderiales</taxon>
        <taxon>Alcaligenaceae</taxon>
        <taxon>Alcaligenes</taxon>
    </lineage>
</organism>
<protein>
    <submittedName>
        <fullName evidence="1">Uncharacterized protein</fullName>
    </submittedName>
</protein>
<evidence type="ECO:0000313" key="1">
    <source>
        <dbReference type="EMBL" id="WBM36597.1"/>
    </source>
</evidence>
<accession>A0ABY7MXM8</accession>